<evidence type="ECO:0000259" key="1">
    <source>
        <dbReference type="PROSITE" id="PS51379"/>
    </source>
</evidence>
<feature type="domain" description="4Fe-4S ferredoxin-type" evidence="1">
    <location>
        <begin position="43"/>
        <end position="74"/>
    </location>
</feature>
<dbReference type="InterPro" id="IPR017896">
    <property type="entry name" value="4Fe4S_Fe-S-bd"/>
</dbReference>
<dbReference type="PROSITE" id="PS51379">
    <property type="entry name" value="4FE4S_FER_2"/>
    <property type="match status" value="2"/>
</dbReference>
<dbReference type="SUPFAM" id="SSF54862">
    <property type="entry name" value="4Fe-4S ferredoxins"/>
    <property type="match status" value="1"/>
</dbReference>
<gene>
    <name evidence="2" type="ORF">S03H2_12138</name>
</gene>
<name>X1FJG8_9ZZZZ</name>
<dbReference type="AlphaFoldDB" id="X1FJG8"/>
<dbReference type="Gene3D" id="3.30.70.20">
    <property type="match status" value="1"/>
</dbReference>
<dbReference type="EMBL" id="BARU01006184">
    <property type="protein sequence ID" value="GAH45821.1"/>
    <property type="molecule type" value="Genomic_DNA"/>
</dbReference>
<organism evidence="2">
    <name type="scientific">marine sediment metagenome</name>
    <dbReference type="NCBI Taxonomy" id="412755"/>
    <lineage>
        <taxon>unclassified sequences</taxon>
        <taxon>metagenomes</taxon>
        <taxon>ecological metagenomes</taxon>
    </lineage>
</organism>
<protein>
    <recommendedName>
        <fullName evidence="1">4Fe-4S ferredoxin-type domain-containing protein</fullName>
    </recommendedName>
</protein>
<evidence type="ECO:0000313" key="2">
    <source>
        <dbReference type="EMBL" id="GAH45821.1"/>
    </source>
</evidence>
<proteinExistence type="predicted"/>
<reference evidence="2" key="1">
    <citation type="journal article" date="2014" name="Front. Microbiol.">
        <title>High frequency of phylogenetically diverse reductive dehalogenase-homologous genes in deep subseafloor sedimentary metagenomes.</title>
        <authorList>
            <person name="Kawai M."/>
            <person name="Futagami T."/>
            <person name="Toyoda A."/>
            <person name="Takaki Y."/>
            <person name="Nishi S."/>
            <person name="Hori S."/>
            <person name="Arai W."/>
            <person name="Tsubouchi T."/>
            <person name="Morono Y."/>
            <person name="Uchiyama I."/>
            <person name="Ito T."/>
            <person name="Fujiyama A."/>
            <person name="Inagaki F."/>
            <person name="Takami H."/>
        </authorList>
    </citation>
    <scope>NUCLEOTIDE SEQUENCE</scope>
    <source>
        <strain evidence="2">Expedition CK06-06</strain>
    </source>
</reference>
<feature type="domain" description="4Fe-4S ferredoxin-type" evidence="1">
    <location>
        <begin position="12"/>
        <end position="42"/>
    </location>
</feature>
<sequence length="92" mass="10302">MPSVAKSDIVNCNIIIDPNKCTHCGRCVEICSEDVFFGSVPGEVPTVTYPEECIYFNCCVYECPVPGAIRLRIPLPMSLLYKDEEQDQDIPE</sequence>
<accession>X1FJG8</accession>
<dbReference type="Pfam" id="PF13237">
    <property type="entry name" value="Fer4_10"/>
    <property type="match status" value="1"/>
</dbReference>
<comment type="caution">
    <text evidence="2">The sequence shown here is derived from an EMBL/GenBank/DDBJ whole genome shotgun (WGS) entry which is preliminary data.</text>
</comment>